<keyword evidence="13" id="KW-0460">Magnesium</keyword>
<evidence type="ECO:0000256" key="10">
    <source>
        <dbReference type="ARBA" id="ARBA00022723"/>
    </source>
</evidence>
<gene>
    <name evidence="21" type="ORF">IQ10_01790</name>
</gene>
<evidence type="ECO:0000256" key="14">
    <source>
        <dbReference type="ARBA" id="ARBA00022909"/>
    </source>
</evidence>
<protein>
    <recommendedName>
        <fullName evidence="8">Dihydrofolate synthase/folylpolyglutamate synthase</fullName>
        <ecNumber evidence="6">6.3.2.12</ecNumber>
        <ecNumber evidence="7">6.3.2.17</ecNumber>
    </recommendedName>
    <alternativeName>
        <fullName evidence="15">Tetrahydrofolylpolyglutamate synthase</fullName>
    </alternativeName>
</protein>
<comment type="cofactor">
    <cofactor evidence="1">
        <name>Mg(2+)</name>
        <dbReference type="ChEBI" id="CHEBI:18420"/>
    </cofactor>
</comment>
<dbReference type="InterPro" id="IPR004101">
    <property type="entry name" value="Mur_ligase_C"/>
</dbReference>
<comment type="subunit">
    <text evidence="5">Monomer.</text>
</comment>
<comment type="catalytic activity">
    <reaction evidence="17">
        <text>7,8-dihydropteroate + L-glutamate + ATP = 7,8-dihydrofolate + ADP + phosphate + H(+)</text>
        <dbReference type="Rhea" id="RHEA:23584"/>
        <dbReference type="ChEBI" id="CHEBI:15378"/>
        <dbReference type="ChEBI" id="CHEBI:17839"/>
        <dbReference type="ChEBI" id="CHEBI:29985"/>
        <dbReference type="ChEBI" id="CHEBI:30616"/>
        <dbReference type="ChEBI" id="CHEBI:43474"/>
        <dbReference type="ChEBI" id="CHEBI:57451"/>
        <dbReference type="ChEBI" id="CHEBI:456216"/>
        <dbReference type="EC" id="6.3.2.12"/>
    </reaction>
</comment>
<dbReference type="EC" id="6.3.2.17" evidence="7"/>
<dbReference type="InterPro" id="IPR013221">
    <property type="entry name" value="Mur_ligase_cen"/>
</dbReference>
<dbReference type="FunFam" id="3.40.1190.10:FF:000004">
    <property type="entry name" value="Dihydrofolate synthase/folylpolyglutamate synthase"/>
    <property type="match status" value="1"/>
</dbReference>
<dbReference type="Pfam" id="PF02875">
    <property type="entry name" value="Mur_ligase_C"/>
    <property type="match status" value="1"/>
</dbReference>
<feature type="domain" description="Mur ligase C-terminal" evidence="19">
    <location>
        <begin position="302"/>
        <end position="419"/>
    </location>
</feature>
<keyword evidence="12 18" id="KW-0067">ATP-binding</keyword>
<evidence type="ECO:0000256" key="7">
    <source>
        <dbReference type="ARBA" id="ARBA00013025"/>
    </source>
</evidence>
<keyword evidence="11 18" id="KW-0547">Nucleotide-binding</keyword>
<dbReference type="RefSeq" id="WP_367613666.1">
    <property type="nucleotide sequence ID" value="NZ_VLKZ01000004.1"/>
</dbReference>
<evidence type="ECO:0000256" key="3">
    <source>
        <dbReference type="ARBA" id="ARBA00005150"/>
    </source>
</evidence>
<evidence type="ECO:0000256" key="1">
    <source>
        <dbReference type="ARBA" id="ARBA00001946"/>
    </source>
</evidence>
<evidence type="ECO:0000256" key="5">
    <source>
        <dbReference type="ARBA" id="ARBA00011245"/>
    </source>
</evidence>
<keyword evidence="9 18" id="KW-0436">Ligase</keyword>
<evidence type="ECO:0000256" key="16">
    <source>
        <dbReference type="ARBA" id="ARBA00047493"/>
    </source>
</evidence>
<dbReference type="Gene3D" id="3.90.190.20">
    <property type="entry name" value="Mur ligase, C-terminal domain"/>
    <property type="match status" value="1"/>
</dbReference>
<dbReference type="AlphaFoldDB" id="A0A562QJZ5"/>
<dbReference type="PANTHER" id="PTHR11136">
    <property type="entry name" value="FOLYLPOLYGLUTAMATE SYNTHASE-RELATED"/>
    <property type="match status" value="1"/>
</dbReference>
<dbReference type="InterPro" id="IPR001645">
    <property type="entry name" value="Folylpolyglutamate_synth"/>
</dbReference>
<dbReference type="EC" id="6.3.2.12" evidence="6"/>
<dbReference type="PANTHER" id="PTHR11136:SF0">
    <property type="entry name" value="DIHYDROFOLATE SYNTHETASE-RELATED"/>
    <property type="match status" value="1"/>
</dbReference>
<dbReference type="InterPro" id="IPR018109">
    <property type="entry name" value="Folylpolyglutamate_synth_CS"/>
</dbReference>
<dbReference type="PROSITE" id="PS01011">
    <property type="entry name" value="FOLYLPOLYGLU_SYNT_1"/>
    <property type="match status" value="1"/>
</dbReference>
<dbReference type="PIRSF" id="PIRSF001563">
    <property type="entry name" value="Folylpolyglu_synth"/>
    <property type="match status" value="1"/>
</dbReference>
<dbReference type="GO" id="GO:0005737">
    <property type="term" value="C:cytoplasm"/>
    <property type="evidence" value="ECO:0007669"/>
    <property type="project" value="TreeGrafter"/>
</dbReference>
<evidence type="ECO:0000259" key="19">
    <source>
        <dbReference type="Pfam" id="PF02875"/>
    </source>
</evidence>
<dbReference type="GO" id="GO:0004326">
    <property type="term" value="F:tetrahydrofolylpolyglutamate synthase activity"/>
    <property type="evidence" value="ECO:0007669"/>
    <property type="project" value="UniProtKB-EC"/>
</dbReference>
<dbReference type="Gene3D" id="3.40.1190.10">
    <property type="entry name" value="Mur-like, catalytic domain"/>
    <property type="match status" value="1"/>
</dbReference>
<reference evidence="21 22" key="1">
    <citation type="journal article" date="2015" name="Stand. Genomic Sci.">
        <title>Genomic Encyclopedia of Bacterial and Archaeal Type Strains, Phase III: the genomes of soil and plant-associated and newly described type strains.</title>
        <authorList>
            <person name="Whitman W.B."/>
            <person name="Woyke T."/>
            <person name="Klenk H.P."/>
            <person name="Zhou Y."/>
            <person name="Lilburn T.G."/>
            <person name="Beck B.J."/>
            <person name="De Vos P."/>
            <person name="Vandamme P."/>
            <person name="Eisen J.A."/>
            <person name="Garrity G."/>
            <person name="Hugenholtz P."/>
            <person name="Kyrpides N.C."/>
        </authorList>
    </citation>
    <scope>NUCLEOTIDE SEQUENCE [LARGE SCALE GENOMIC DNA]</scope>
    <source>
        <strain evidence="21 22">CGMCC 1.10116</strain>
    </source>
</reference>
<evidence type="ECO:0000256" key="6">
    <source>
        <dbReference type="ARBA" id="ARBA00013023"/>
    </source>
</evidence>
<evidence type="ECO:0000313" key="22">
    <source>
        <dbReference type="Proteomes" id="UP000315711"/>
    </source>
</evidence>
<evidence type="ECO:0000313" key="21">
    <source>
        <dbReference type="EMBL" id="TWI57087.1"/>
    </source>
</evidence>
<organism evidence="21 22">
    <name type="scientific">Halalkalibacter nanhaiisediminis</name>
    <dbReference type="NCBI Taxonomy" id="688079"/>
    <lineage>
        <taxon>Bacteria</taxon>
        <taxon>Bacillati</taxon>
        <taxon>Bacillota</taxon>
        <taxon>Bacilli</taxon>
        <taxon>Bacillales</taxon>
        <taxon>Bacillaceae</taxon>
        <taxon>Halalkalibacter</taxon>
    </lineage>
</organism>
<proteinExistence type="inferred from homology"/>
<keyword evidence="22" id="KW-1185">Reference proteome</keyword>
<dbReference type="GO" id="GO:0005524">
    <property type="term" value="F:ATP binding"/>
    <property type="evidence" value="ECO:0007669"/>
    <property type="project" value="UniProtKB-KW"/>
</dbReference>
<dbReference type="GO" id="GO:0008841">
    <property type="term" value="F:dihydrofolate synthase activity"/>
    <property type="evidence" value="ECO:0007669"/>
    <property type="project" value="UniProtKB-EC"/>
</dbReference>
<comment type="similarity">
    <text evidence="4 18">Belongs to the folylpolyglutamate synthase family.</text>
</comment>
<evidence type="ECO:0000256" key="11">
    <source>
        <dbReference type="ARBA" id="ARBA00022741"/>
    </source>
</evidence>
<evidence type="ECO:0000259" key="20">
    <source>
        <dbReference type="Pfam" id="PF08245"/>
    </source>
</evidence>
<accession>A0A562QJZ5</accession>
<dbReference type="SUPFAM" id="SSF53244">
    <property type="entry name" value="MurD-like peptide ligases, peptide-binding domain"/>
    <property type="match status" value="1"/>
</dbReference>
<evidence type="ECO:0000256" key="8">
    <source>
        <dbReference type="ARBA" id="ARBA00019357"/>
    </source>
</evidence>
<dbReference type="NCBIfam" id="TIGR01499">
    <property type="entry name" value="folC"/>
    <property type="match status" value="1"/>
</dbReference>
<keyword evidence="10" id="KW-0479">Metal-binding</keyword>
<dbReference type="EMBL" id="VLKZ01000004">
    <property type="protein sequence ID" value="TWI57087.1"/>
    <property type="molecule type" value="Genomic_DNA"/>
</dbReference>
<evidence type="ECO:0000256" key="2">
    <source>
        <dbReference type="ARBA" id="ARBA00004799"/>
    </source>
</evidence>
<evidence type="ECO:0000256" key="12">
    <source>
        <dbReference type="ARBA" id="ARBA00022840"/>
    </source>
</evidence>
<feature type="domain" description="Mur ligase central" evidence="20">
    <location>
        <begin position="47"/>
        <end position="274"/>
    </location>
</feature>
<dbReference type="InterPro" id="IPR036565">
    <property type="entry name" value="Mur-like_cat_sf"/>
</dbReference>
<dbReference type="PROSITE" id="PS01012">
    <property type="entry name" value="FOLYLPOLYGLU_SYNT_2"/>
    <property type="match status" value="1"/>
</dbReference>
<name>A0A562QJZ5_9BACI</name>
<dbReference type="InterPro" id="IPR036615">
    <property type="entry name" value="Mur_ligase_C_dom_sf"/>
</dbReference>
<evidence type="ECO:0000256" key="18">
    <source>
        <dbReference type="PIRNR" id="PIRNR001563"/>
    </source>
</evidence>
<evidence type="ECO:0000256" key="4">
    <source>
        <dbReference type="ARBA" id="ARBA00008276"/>
    </source>
</evidence>
<dbReference type="Pfam" id="PF08245">
    <property type="entry name" value="Mur_ligase_M"/>
    <property type="match status" value="1"/>
</dbReference>
<dbReference type="Proteomes" id="UP000315711">
    <property type="component" value="Unassembled WGS sequence"/>
</dbReference>
<evidence type="ECO:0000256" key="9">
    <source>
        <dbReference type="ARBA" id="ARBA00022598"/>
    </source>
</evidence>
<comment type="caution">
    <text evidence="21">The sequence shown here is derived from an EMBL/GenBank/DDBJ whole genome shotgun (WGS) entry which is preliminary data.</text>
</comment>
<dbReference type="GO" id="GO:0046872">
    <property type="term" value="F:metal ion binding"/>
    <property type="evidence" value="ECO:0007669"/>
    <property type="project" value="UniProtKB-KW"/>
</dbReference>
<evidence type="ECO:0000256" key="15">
    <source>
        <dbReference type="ARBA" id="ARBA00030592"/>
    </source>
</evidence>
<comment type="catalytic activity">
    <reaction evidence="16">
        <text>(6S)-5,6,7,8-tetrahydrofolyl-(gamma-L-Glu)(n) + L-glutamate + ATP = (6S)-5,6,7,8-tetrahydrofolyl-(gamma-L-Glu)(n+1) + ADP + phosphate + H(+)</text>
        <dbReference type="Rhea" id="RHEA:10580"/>
        <dbReference type="Rhea" id="RHEA-COMP:14738"/>
        <dbReference type="Rhea" id="RHEA-COMP:14740"/>
        <dbReference type="ChEBI" id="CHEBI:15378"/>
        <dbReference type="ChEBI" id="CHEBI:29985"/>
        <dbReference type="ChEBI" id="CHEBI:30616"/>
        <dbReference type="ChEBI" id="CHEBI:43474"/>
        <dbReference type="ChEBI" id="CHEBI:141005"/>
        <dbReference type="ChEBI" id="CHEBI:456216"/>
        <dbReference type="EC" id="6.3.2.17"/>
    </reaction>
</comment>
<evidence type="ECO:0000256" key="17">
    <source>
        <dbReference type="ARBA" id="ARBA00049161"/>
    </source>
</evidence>
<comment type="pathway">
    <text evidence="3">Cofactor biosynthesis; tetrahydrofolylpolyglutamate biosynthesis.</text>
</comment>
<dbReference type="GO" id="GO:0046656">
    <property type="term" value="P:folic acid biosynthetic process"/>
    <property type="evidence" value="ECO:0007669"/>
    <property type="project" value="UniProtKB-KW"/>
</dbReference>
<sequence length="437" mass="49796">MFMNRAEEVIEWIHSLLPFGIKPGLKRMEWMLERLDHPERKIQTIHIGGTNGKGSTVSFMRHVLEHAGYQVGTFTSPYIECFEERISLNGNPIEADVLVECSNRIRPLVEELAQTDLGSPTEFEVITTIAFDYFANIAKPDIVLIEVGLGGRLDSTNVISPLLSIITSIGYDHMHILGETISEIAFEKAGIIKQNTTIISGVSQDEARMIIKNVAQEKNAEYMQLRIDFDEQVKSVSEQEQAFSYSVEDKELMEVVIRMQGPHQRENAAVAITALKRLEDDFHFKIGNEALLQGMAATKWIGRFEQLSNKPLMIVDGAHNKEGMESLAQTLIEHYPNKKYRFVIAATKEKDMALLLKPFQQMEATFTFTSFDFFRAADASELYNQAPVSKKRFDSNWEQAIKDERKVMEHDEMLIICGSLYFISAVREKWFKHGEAM</sequence>
<comment type="pathway">
    <text evidence="2">Cofactor biosynthesis; tetrahydrofolate biosynthesis; 7,8-dihydrofolate from 2-amino-4-hydroxy-6-hydroxymethyl-7,8-dihydropteridine diphosphate and 4-aminobenzoate: step 2/2.</text>
</comment>
<evidence type="ECO:0000256" key="13">
    <source>
        <dbReference type="ARBA" id="ARBA00022842"/>
    </source>
</evidence>
<dbReference type="SUPFAM" id="SSF53623">
    <property type="entry name" value="MurD-like peptide ligases, catalytic domain"/>
    <property type="match status" value="1"/>
</dbReference>
<keyword evidence="14" id="KW-0289">Folate biosynthesis</keyword>